<evidence type="ECO:0000313" key="3">
    <source>
        <dbReference type="Proteomes" id="UP000002402"/>
    </source>
</evidence>
<keyword evidence="3" id="KW-1185">Reference proteome</keyword>
<dbReference type="STRING" id="246197.MXAN_4575"/>
<name>Q1D3N0_MYXXD</name>
<dbReference type="EnsemblBacteria" id="ABF92765">
    <property type="protein sequence ID" value="ABF92765"/>
    <property type="gene ID" value="MXAN_4575"/>
</dbReference>
<proteinExistence type="predicted"/>
<sequence length="260" mass="27555">MATAACMASHNRTDFYELLRRHGCPPVHRSVVACTSRSFFPSMAVCFSTAQPSAEQQLRGTRVMRITRAMLGVAMVGTAVMFAGCGESSANENTLGPQQAAAGHPVTLTDGQILGVLLVANAGEVMLGQVGQAQATDPTARDFNARMVTMHSEVIQRLEQLATAQGIAPAESPVSQHLEQTVQKTVDMVSATQAPAFDVSVMDAQVAAHAGTALLGDSLLAMQVQNPALKDELMAIRKTVQAHLQEASNIQTTLYNAKQP</sequence>
<dbReference type="PANTHER" id="PTHR38593">
    <property type="entry name" value="BLR2558 PROTEIN"/>
    <property type="match status" value="1"/>
</dbReference>
<dbReference type="HOGENOM" id="CLU_093451_0_0_7"/>
<accession>Q1D3N0</accession>
<dbReference type="EMBL" id="CP000113">
    <property type="protein sequence ID" value="ABF92765.1"/>
    <property type="molecule type" value="Genomic_DNA"/>
</dbReference>
<dbReference type="Pfam" id="PF13628">
    <property type="entry name" value="DUF4142"/>
    <property type="match status" value="1"/>
</dbReference>
<dbReference type="AlphaFoldDB" id="Q1D3N0"/>
<evidence type="ECO:0000259" key="1">
    <source>
        <dbReference type="Pfam" id="PF13628"/>
    </source>
</evidence>
<feature type="domain" description="DUF4142" evidence="1">
    <location>
        <begin position="109"/>
        <end position="249"/>
    </location>
</feature>
<dbReference type="InterPro" id="IPR025419">
    <property type="entry name" value="DUF4142"/>
</dbReference>
<dbReference type="KEGG" id="mxa:MXAN_4575"/>
<dbReference type="PANTHER" id="PTHR38593:SF1">
    <property type="entry name" value="BLR2558 PROTEIN"/>
    <property type="match status" value="1"/>
</dbReference>
<gene>
    <name evidence="2" type="ordered locus">MXAN_4575</name>
</gene>
<organism evidence="2 3">
    <name type="scientific">Myxococcus xanthus (strain DK1622)</name>
    <dbReference type="NCBI Taxonomy" id="246197"/>
    <lineage>
        <taxon>Bacteria</taxon>
        <taxon>Pseudomonadati</taxon>
        <taxon>Myxococcota</taxon>
        <taxon>Myxococcia</taxon>
        <taxon>Myxococcales</taxon>
        <taxon>Cystobacterineae</taxon>
        <taxon>Myxococcaceae</taxon>
        <taxon>Myxococcus</taxon>
    </lineage>
</organism>
<evidence type="ECO:0000313" key="2">
    <source>
        <dbReference type="EMBL" id="ABF92765.1"/>
    </source>
</evidence>
<reference evidence="2 3" key="1">
    <citation type="journal article" date="2006" name="Proc. Natl. Acad. Sci. U.S.A.">
        <title>Evolution of sensory complexity recorded in a myxobacterial genome.</title>
        <authorList>
            <person name="Goldman B.S."/>
            <person name="Nierman W.C."/>
            <person name="Kaiser D."/>
            <person name="Slater S.C."/>
            <person name="Durkin A.S."/>
            <person name="Eisen J.A."/>
            <person name="Ronning C.M."/>
            <person name="Barbazuk W.B."/>
            <person name="Blanchard M."/>
            <person name="Field C."/>
            <person name="Halling C."/>
            <person name="Hinkle G."/>
            <person name="Iartchuk O."/>
            <person name="Kim H.S."/>
            <person name="Mackenzie C."/>
            <person name="Madupu R."/>
            <person name="Miller N."/>
            <person name="Shvartsbeyn A."/>
            <person name="Sullivan S.A."/>
            <person name="Vaudin M."/>
            <person name="Wiegand R."/>
            <person name="Kaplan H.B."/>
        </authorList>
    </citation>
    <scope>NUCLEOTIDE SEQUENCE [LARGE SCALE GENOMIC DNA]</scope>
    <source>
        <strain evidence="3">DK1622</strain>
    </source>
</reference>
<protein>
    <recommendedName>
        <fullName evidence="1">DUF4142 domain-containing protein</fullName>
    </recommendedName>
</protein>
<dbReference type="Proteomes" id="UP000002402">
    <property type="component" value="Chromosome"/>
</dbReference>
<dbReference type="eggNOG" id="COG3652">
    <property type="taxonomic scope" value="Bacteria"/>
</dbReference>